<protein>
    <recommendedName>
        <fullName evidence="4">Required for respiratory growth protein 9, mitochondrial</fullName>
    </recommendedName>
</protein>
<evidence type="ECO:0000256" key="1">
    <source>
        <dbReference type="ARBA" id="ARBA00003548"/>
    </source>
</evidence>
<keyword evidence="8" id="KW-1185">Reference proteome</keyword>
<feature type="region of interest" description="Disordered" evidence="6">
    <location>
        <begin position="192"/>
        <end position="232"/>
    </location>
</feature>
<dbReference type="RefSeq" id="XP_008714952.1">
    <property type="nucleotide sequence ID" value="XM_008716730.1"/>
</dbReference>
<evidence type="ECO:0000256" key="4">
    <source>
        <dbReference type="ARBA" id="ARBA00013566"/>
    </source>
</evidence>
<dbReference type="Pfam" id="PF06413">
    <property type="entry name" value="Neugrin"/>
    <property type="match status" value="1"/>
</dbReference>
<evidence type="ECO:0000256" key="3">
    <source>
        <dbReference type="ARBA" id="ARBA00010895"/>
    </source>
</evidence>
<comment type="function">
    <text evidence="1">Required for respiratory activity and maintenance and expression of the mitochondrial genome.</text>
</comment>
<feature type="compositionally biased region" description="Basic and acidic residues" evidence="6">
    <location>
        <begin position="40"/>
        <end position="56"/>
    </location>
</feature>
<dbReference type="EMBL" id="KB822718">
    <property type="protein sequence ID" value="ETN43216.1"/>
    <property type="molecule type" value="Genomic_DNA"/>
</dbReference>
<comment type="similarity">
    <text evidence="3">Belongs to the RRG9 family.</text>
</comment>
<feature type="compositionally biased region" description="Polar residues" evidence="6">
    <location>
        <begin position="28"/>
        <end position="38"/>
    </location>
</feature>
<dbReference type="PANTHER" id="PTHR13475">
    <property type="entry name" value="NEUGRIN"/>
    <property type="match status" value="1"/>
</dbReference>
<sequence length="232" mass="26476">MHSVEREPGSSMEQSKASLKRSLKQAKTESSTDQNPTLDSEARETLKEKKRKDTSTRKARPRVGIERSSPARGSSKPPRNIDIDMTPTPKQDLPDWAVQKQALATKFGDDGWNPRRKLSPDAMLGIRNMHQSDPITYSTPVLAQQFKVSAEAIRRILRSKWLGSAPAEKVQERRQRWAKRHDSIWDQQAALGLRPARRQERRPRDAAEGADEVEEELLAKETLRRAREENPL</sequence>
<reference evidence="7 8" key="1">
    <citation type="submission" date="2013-03" db="EMBL/GenBank/DDBJ databases">
        <title>The Genome Sequence of Phialophora europaea CBS 101466.</title>
        <authorList>
            <consortium name="The Broad Institute Genomics Platform"/>
            <person name="Cuomo C."/>
            <person name="de Hoog S."/>
            <person name="Gorbushina A."/>
            <person name="Walker B."/>
            <person name="Young S.K."/>
            <person name="Zeng Q."/>
            <person name="Gargeya S."/>
            <person name="Fitzgerald M."/>
            <person name="Haas B."/>
            <person name="Abouelleil A."/>
            <person name="Allen A.W."/>
            <person name="Alvarado L."/>
            <person name="Arachchi H.M."/>
            <person name="Berlin A.M."/>
            <person name="Chapman S.B."/>
            <person name="Gainer-Dewar J."/>
            <person name="Goldberg J."/>
            <person name="Griggs A."/>
            <person name="Gujja S."/>
            <person name="Hansen M."/>
            <person name="Howarth C."/>
            <person name="Imamovic A."/>
            <person name="Ireland A."/>
            <person name="Larimer J."/>
            <person name="McCowan C."/>
            <person name="Murphy C."/>
            <person name="Pearson M."/>
            <person name="Poon T.W."/>
            <person name="Priest M."/>
            <person name="Roberts A."/>
            <person name="Saif S."/>
            <person name="Shea T."/>
            <person name="Sisk P."/>
            <person name="Sykes S."/>
            <person name="Wortman J."/>
            <person name="Nusbaum C."/>
            <person name="Birren B."/>
        </authorList>
    </citation>
    <scope>NUCLEOTIDE SEQUENCE [LARGE SCALE GENOMIC DNA]</scope>
    <source>
        <strain evidence="7 8">CBS 101466</strain>
    </source>
</reference>
<evidence type="ECO:0000313" key="8">
    <source>
        <dbReference type="Proteomes" id="UP000030752"/>
    </source>
</evidence>
<dbReference type="AlphaFoldDB" id="W2S3C6"/>
<evidence type="ECO:0000256" key="5">
    <source>
        <dbReference type="ARBA" id="ARBA00022946"/>
    </source>
</evidence>
<dbReference type="PANTHER" id="PTHR13475:SF3">
    <property type="entry name" value="NEUGRIN"/>
    <property type="match status" value="1"/>
</dbReference>
<dbReference type="VEuPathDB" id="FungiDB:HMPREF1541_02375"/>
<accession>W2S3C6</accession>
<gene>
    <name evidence="7" type="ORF">HMPREF1541_02375</name>
</gene>
<dbReference type="GeneID" id="19969714"/>
<dbReference type="GO" id="GO:0005739">
    <property type="term" value="C:mitochondrion"/>
    <property type="evidence" value="ECO:0007669"/>
    <property type="project" value="UniProtKB-SubCell"/>
</dbReference>
<feature type="region of interest" description="Disordered" evidence="6">
    <location>
        <begin position="1"/>
        <end position="94"/>
    </location>
</feature>
<organism evidence="7 8">
    <name type="scientific">Cyphellophora europaea (strain CBS 101466)</name>
    <name type="common">Phialophora europaea</name>
    <dbReference type="NCBI Taxonomy" id="1220924"/>
    <lineage>
        <taxon>Eukaryota</taxon>
        <taxon>Fungi</taxon>
        <taxon>Dikarya</taxon>
        <taxon>Ascomycota</taxon>
        <taxon>Pezizomycotina</taxon>
        <taxon>Eurotiomycetes</taxon>
        <taxon>Chaetothyriomycetidae</taxon>
        <taxon>Chaetothyriales</taxon>
        <taxon>Cyphellophoraceae</taxon>
        <taxon>Cyphellophora</taxon>
    </lineage>
</organism>
<dbReference type="InterPro" id="IPR010487">
    <property type="entry name" value="NGRN/Rrg9"/>
</dbReference>
<dbReference type="GO" id="GO:0005634">
    <property type="term" value="C:nucleus"/>
    <property type="evidence" value="ECO:0007669"/>
    <property type="project" value="TreeGrafter"/>
</dbReference>
<dbReference type="Proteomes" id="UP000030752">
    <property type="component" value="Unassembled WGS sequence"/>
</dbReference>
<comment type="subcellular location">
    <subcellularLocation>
        <location evidence="2">Mitochondrion</location>
    </subcellularLocation>
</comment>
<name>W2S3C6_CYPE1</name>
<evidence type="ECO:0000313" key="7">
    <source>
        <dbReference type="EMBL" id="ETN43216.1"/>
    </source>
</evidence>
<evidence type="ECO:0000256" key="2">
    <source>
        <dbReference type="ARBA" id="ARBA00004173"/>
    </source>
</evidence>
<dbReference type="HOGENOM" id="CLU_047598_3_1_1"/>
<dbReference type="OrthoDB" id="5578174at2759"/>
<dbReference type="eggNOG" id="ENOG502S7IA">
    <property type="taxonomic scope" value="Eukaryota"/>
</dbReference>
<feature type="compositionally biased region" description="Basic and acidic residues" evidence="6">
    <location>
        <begin position="217"/>
        <end position="232"/>
    </location>
</feature>
<keyword evidence="5" id="KW-0809">Transit peptide</keyword>
<dbReference type="InParanoid" id="W2S3C6"/>
<dbReference type="STRING" id="1220924.W2S3C6"/>
<evidence type="ECO:0000256" key="6">
    <source>
        <dbReference type="SAM" id="MobiDB-lite"/>
    </source>
</evidence>
<proteinExistence type="inferred from homology"/>